<evidence type="ECO:0000313" key="2">
    <source>
        <dbReference type="Proteomes" id="UP000275408"/>
    </source>
</evidence>
<protein>
    <submittedName>
        <fullName evidence="1">Uncharacterized protein</fullName>
    </submittedName>
</protein>
<name>A0A3M6UFW1_POCDA</name>
<dbReference type="Proteomes" id="UP000275408">
    <property type="component" value="Unassembled WGS sequence"/>
</dbReference>
<reference evidence="1 2" key="1">
    <citation type="journal article" date="2018" name="Sci. Rep.">
        <title>Comparative analysis of the Pocillopora damicornis genome highlights role of immune system in coral evolution.</title>
        <authorList>
            <person name="Cunning R."/>
            <person name="Bay R.A."/>
            <person name="Gillette P."/>
            <person name="Baker A.C."/>
            <person name="Traylor-Knowles N."/>
        </authorList>
    </citation>
    <scope>NUCLEOTIDE SEQUENCE [LARGE SCALE GENOMIC DNA]</scope>
    <source>
        <strain evidence="1">RSMAS</strain>
        <tissue evidence="1">Whole animal</tissue>
    </source>
</reference>
<gene>
    <name evidence="1" type="ORF">pdam_00025876</name>
</gene>
<dbReference type="EMBL" id="RCHS01001618">
    <property type="protein sequence ID" value="RMX52532.1"/>
    <property type="molecule type" value="Genomic_DNA"/>
</dbReference>
<proteinExistence type="predicted"/>
<comment type="caution">
    <text evidence="1">The sequence shown here is derived from an EMBL/GenBank/DDBJ whole genome shotgun (WGS) entry which is preliminary data.</text>
</comment>
<dbReference type="Gene3D" id="3.90.175.10">
    <property type="entry name" value="Diphtheria Toxin, domain 1"/>
    <property type="match status" value="1"/>
</dbReference>
<accession>A0A3M6UFW1</accession>
<sequence>MKLKTLFEVFFHATSHERAKDITEPRTDLRKGEKKQDFSDGDGFYLSKHFDDALKCAGQSGKGSAVRVFRLKRTELRGNNDEKGYDLGAPDMKSLENGKKWIATSGMKS</sequence>
<evidence type="ECO:0000313" key="1">
    <source>
        <dbReference type="EMBL" id="RMX52532.1"/>
    </source>
</evidence>
<dbReference type="AlphaFoldDB" id="A0A3M6UFW1"/>
<keyword evidence="2" id="KW-1185">Reference proteome</keyword>
<organism evidence="1 2">
    <name type="scientific">Pocillopora damicornis</name>
    <name type="common">Cauliflower coral</name>
    <name type="synonym">Millepora damicornis</name>
    <dbReference type="NCBI Taxonomy" id="46731"/>
    <lineage>
        <taxon>Eukaryota</taxon>
        <taxon>Metazoa</taxon>
        <taxon>Cnidaria</taxon>
        <taxon>Anthozoa</taxon>
        <taxon>Hexacorallia</taxon>
        <taxon>Scleractinia</taxon>
        <taxon>Astrocoeniina</taxon>
        <taxon>Pocilloporidae</taxon>
        <taxon>Pocillopora</taxon>
    </lineage>
</organism>